<evidence type="ECO:0000313" key="10">
    <source>
        <dbReference type="Proteomes" id="UP001359559"/>
    </source>
</evidence>
<dbReference type="InterPro" id="IPR009617">
    <property type="entry name" value="Seipin"/>
</dbReference>
<dbReference type="GO" id="GO:0140042">
    <property type="term" value="P:lipid droplet formation"/>
    <property type="evidence" value="ECO:0007669"/>
    <property type="project" value="UniProtKB-ARBA"/>
</dbReference>
<reference evidence="9 10" key="1">
    <citation type="submission" date="2024-01" db="EMBL/GenBank/DDBJ databases">
        <title>The genomes of 5 underutilized Papilionoideae crops provide insights into root nodulation and disease resistance.</title>
        <authorList>
            <person name="Yuan L."/>
        </authorList>
    </citation>
    <scope>NUCLEOTIDE SEQUENCE [LARGE SCALE GENOMIC DNA]</scope>
    <source>
        <strain evidence="9">LY-2023</strain>
        <tissue evidence="9">Leaf</tissue>
    </source>
</reference>
<accession>A0AAN9Q2M8</accession>
<feature type="transmembrane region" description="Helical" evidence="8">
    <location>
        <begin position="466"/>
        <end position="490"/>
    </location>
</feature>
<keyword evidence="2 8" id="KW-0812">Transmembrane</keyword>
<comment type="caution">
    <text evidence="9">The sequence shown here is derived from an EMBL/GenBank/DDBJ whole genome shotgun (WGS) entry which is preliminary data.</text>
</comment>
<keyword evidence="5" id="KW-0443">Lipid metabolism</keyword>
<dbReference type="CDD" id="cd23995">
    <property type="entry name" value="Seipin_BSCL2_like"/>
    <property type="match status" value="1"/>
</dbReference>
<evidence type="ECO:0000256" key="3">
    <source>
        <dbReference type="ARBA" id="ARBA00022824"/>
    </source>
</evidence>
<feature type="compositionally biased region" description="Polar residues" evidence="7">
    <location>
        <begin position="64"/>
        <end position="74"/>
    </location>
</feature>
<feature type="transmembrane region" description="Helical" evidence="8">
    <location>
        <begin position="204"/>
        <end position="224"/>
    </location>
</feature>
<evidence type="ECO:0000256" key="8">
    <source>
        <dbReference type="SAM" id="Phobius"/>
    </source>
</evidence>
<evidence type="ECO:0000256" key="2">
    <source>
        <dbReference type="ARBA" id="ARBA00022692"/>
    </source>
</evidence>
<evidence type="ECO:0000256" key="4">
    <source>
        <dbReference type="ARBA" id="ARBA00022989"/>
    </source>
</evidence>
<dbReference type="Proteomes" id="UP001359559">
    <property type="component" value="Unassembled WGS sequence"/>
</dbReference>
<gene>
    <name evidence="9" type="ORF">RJT34_03566</name>
</gene>
<dbReference type="Pfam" id="PF06775">
    <property type="entry name" value="Seipin"/>
    <property type="match status" value="1"/>
</dbReference>
<feature type="transmembrane region" description="Helical" evidence="8">
    <location>
        <begin position="172"/>
        <end position="192"/>
    </location>
</feature>
<comment type="subcellular location">
    <subcellularLocation>
        <location evidence="1">Endoplasmic reticulum membrane</location>
        <topology evidence="1">Multi-pass membrane protein</topology>
    </subcellularLocation>
</comment>
<organism evidence="9 10">
    <name type="scientific">Clitoria ternatea</name>
    <name type="common">Butterfly pea</name>
    <dbReference type="NCBI Taxonomy" id="43366"/>
    <lineage>
        <taxon>Eukaryota</taxon>
        <taxon>Viridiplantae</taxon>
        <taxon>Streptophyta</taxon>
        <taxon>Embryophyta</taxon>
        <taxon>Tracheophyta</taxon>
        <taxon>Spermatophyta</taxon>
        <taxon>Magnoliopsida</taxon>
        <taxon>eudicotyledons</taxon>
        <taxon>Gunneridae</taxon>
        <taxon>Pentapetalae</taxon>
        <taxon>rosids</taxon>
        <taxon>fabids</taxon>
        <taxon>Fabales</taxon>
        <taxon>Fabaceae</taxon>
        <taxon>Papilionoideae</taxon>
        <taxon>50 kb inversion clade</taxon>
        <taxon>NPAAA clade</taxon>
        <taxon>indigoferoid/millettioid clade</taxon>
        <taxon>Phaseoleae</taxon>
        <taxon>Clitoria</taxon>
    </lineage>
</organism>
<evidence type="ECO:0000256" key="5">
    <source>
        <dbReference type="ARBA" id="ARBA00023098"/>
    </source>
</evidence>
<dbReference type="GO" id="GO:0006629">
    <property type="term" value="P:lipid metabolic process"/>
    <property type="evidence" value="ECO:0007669"/>
    <property type="project" value="UniProtKB-KW"/>
</dbReference>
<dbReference type="AlphaFoldDB" id="A0AAN9Q2M8"/>
<dbReference type="GO" id="GO:0005789">
    <property type="term" value="C:endoplasmic reticulum membrane"/>
    <property type="evidence" value="ECO:0007669"/>
    <property type="project" value="UniProtKB-SubCell"/>
</dbReference>
<proteinExistence type="predicted"/>
<evidence type="ECO:0000256" key="7">
    <source>
        <dbReference type="SAM" id="MobiDB-lite"/>
    </source>
</evidence>
<feature type="transmembrane region" description="Helical" evidence="8">
    <location>
        <begin position="244"/>
        <end position="270"/>
    </location>
</feature>
<dbReference type="PANTHER" id="PTHR21212:SF4">
    <property type="entry name" value="PROTEIN (SEIPIN), PUTATIVE-RELATED"/>
    <property type="match status" value="1"/>
</dbReference>
<keyword evidence="4 8" id="KW-1133">Transmembrane helix</keyword>
<feature type="region of interest" description="Disordered" evidence="7">
    <location>
        <begin position="29"/>
        <end position="143"/>
    </location>
</feature>
<sequence>MDPPLCAPNEYDVFFDALPYCPFHHCSSDADNSPEASTSASNLSDPHPPSPSLATTTRRRSPVWKSTNTGSDGDSITGARISHRGNQNQETSRENEEFPEKCESNQEKVGSFPSPTVATEERYHESTLTTAENNDEPGDSADSVAELVDSPSNLLEYVAGLLIRAIGFQIKVFVLLMKCPLLLMLHGCMFFIDPFGTIRKGKGYLVGILGRVWFWVCGYIDPSAQGWFKENKSFWNVAFRCGWGLLWSIYVCCVLFSLLVSSFVVSGFLVKRVVEKPFQTRHVLNFDYTKQSPVAFVPIISCSGSESGQDYEKDIAANEWMSKRVMPANQKVQVTVSLLVPESGYNTNLGIFQIRVDFLSSNGKTIATSSQPCMLKFVSEPIRLIMTFLKILPLLTGYISETQTLNVKMRGFVEGNVPTSCLKVTLEQRAEYPPGAGIPQVYDSSVVIESELPLFKRILWHWKMSIFVWITMMAFMMQLLFLLLCCWPIIIPRTRQRSGSARSASTQ</sequence>
<keyword evidence="6 8" id="KW-0472">Membrane</keyword>
<keyword evidence="10" id="KW-1185">Reference proteome</keyword>
<evidence type="ECO:0008006" key="11">
    <source>
        <dbReference type="Google" id="ProtNLM"/>
    </source>
</evidence>
<feature type="compositionally biased region" description="Basic and acidic residues" evidence="7">
    <location>
        <begin position="91"/>
        <end position="106"/>
    </location>
</feature>
<name>A0AAN9Q2M8_CLITE</name>
<evidence type="ECO:0000256" key="6">
    <source>
        <dbReference type="ARBA" id="ARBA00023136"/>
    </source>
</evidence>
<evidence type="ECO:0000313" key="9">
    <source>
        <dbReference type="EMBL" id="KAK7318859.1"/>
    </source>
</evidence>
<dbReference type="EMBL" id="JAYKXN010000001">
    <property type="protein sequence ID" value="KAK7318859.1"/>
    <property type="molecule type" value="Genomic_DNA"/>
</dbReference>
<evidence type="ECO:0000256" key="1">
    <source>
        <dbReference type="ARBA" id="ARBA00004477"/>
    </source>
</evidence>
<keyword evidence="3" id="KW-0256">Endoplasmic reticulum</keyword>
<protein>
    <recommendedName>
        <fullName evidence="11">Seipin</fullName>
    </recommendedName>
</protein>
<feature type="compositionally biased region" description="Polar residues" evidence="7">
    <location>
        <begin position="29"/>
        <end position="44"/>
    </location>
</feature>
<dbReference type="PANTHER" id="PTHR21212">
    <property type="entry name" value="BERNARDINELLI-SEIP CONGENITAL LIPODYSTROPHY 2 HOMOLOG BSCL2 PROTEIN"/>
    <property type="match status" value="1"/>
</dbReference>